<accession>A0ABW6FZ26</accession>
<keyword evidence="4" id="KW-1185">Reference proteome</keyword>
<dbReference type="SUPFAM" id="SSF55729">
    <property type="entry name" value="Acyl-CoA N-acyltransferases (Nat)"/>
    <property type="match status" value="1"/>
</dbReference>
<organism evidence="3 4">
    <name type="scientific">Prauserella salsuginis</name>
    <dbReference type="NCBI Taxonomy" id="387889"/>
    <lineage>
        <taxon>Bacteria</taxon>
        <taxon>Bacillati</taxon>
        <taxon>Actinomycetota</taxon>
        <taxon>Actinomycetes</taxon>
        <taxon>Pseudonocardiales</taxon>
        <taxon>Pseudonocardiaceae</taxon>
        <taxon>Prauserella</taxon>
        <taxon>Prauserella salsuginis group</taxon>
    </lineage>
</organism>
<protein>
    <submittedName>
        <fullName evidence="3">GNAT family N-acetyltransferase</fullName>
        <ecNumber evidence="3">2.3.1.-</ecNumber>
    </submittedName>
</protein>
<feature type="compositionally biased region" description="Gly residues" evidence="1">
    <location>
        <begin position="185"/>
        <end position="194"/>
    </location>
</feature>
<name>A0ABW6FZ26_9PSEU</name>
<keyword evidence="3" id="KW-0012">Acyltransferase</keyword>
<dbReference type="Gene3D" id="3.40.630.30">
    <property type="match status" value="1"/>
</dbReference>
<proteinExistence type="predicted"/>
<reference evidence="3 4" key="1">
    <citation type="submission" date="2024-09" db="EMBL/GenBank/DDBJ databases">
        <title>The Natural Products Discovery Center: Release of the First 8490 Sequenced Strains for Exploring Actinobacteria Biosynthetic Diversity.</title>
        <authorList>
            <person name="Kalkreuter E."/>
            <person name="Kautsar S.A."/>
            <person name="Yang D."/>
            <person name="Bader C.D."/>
            <person name="Teijaro C.N."/>
            <person name="Fluegel L."/>
            <person name="Davis C.M."/>
            <person name="Simpson J.R."/>
            <person name="Lauterbach L."/>
            <person name="Steele A.D."/>
            <person name="Gui C."/>
            <person name="Meng S."/>
            <person name="Li G."/>
            <person name="Viehrig K."/>
            <person name="Ye F."/>
            <person name="Su P."/>
            <person name="Kiefer A.F."/>
            <person name="Nichols A."/>
            <person name="Cepeda A.J."/>
            <person name="Yan W."/>
            <person name="Fan B."/>
            <person name="Jiang Y."/>
            <person name="Adhikari A."/>
            <person name="Zheng C.-J."/>
            <person name="Schuster L."/>
            <person name="Cowan T.M."/>
            <person name="Smanski M.J."/>
            <person name="Chevrette M.G."/>
            <person name="De Carvalho L.P.S."/>
            <person name="Shen B."/>
        </authorList>
    </citation>
    <scope>NUCLEOTIDE SEQUENCE [LARGE SCALE GENOMIC DNA]</scope>
    <source>
        <strain evidence="3 4">NPDC060353</strain>
    </source>
</reference>
<evidence type="ECO:0000256" key="1">
    <source>
        <dbReference type="SAM" id="MobiDB-lite"/>
    </source>
</evidence>
<evidence type="ECO:0000313" key="3">
    <source>
        <dbReference type="EMBL" id="MFD6792076.1"/>
    </source>
</evidence>
<dbReference type="CDD" id="cd04301">
    <property type="entry name" value="NAT_SF"/>
    <property type="match status" value="1"/>
</dbReference>
<feature type="compositionally biased region" description="Low complexity" evidence="1">
    <location>
        <begin position="161"/>
        <end position="184"/>
    </location>
</feature>
<evidence type="ECO:0000313" key="4">
    <source>
        <dbReference type="Proteomes" id="UP001598673"/>
    </source>
</evidence>
<dbReference type="Pfam" id="PF00583">
    <property type="entry name" value="Acetyltransf_1"/>
    <property type="match status" value="1"/>
</dbReference>
<dbReference type="InterPro" id="IPR016181">
    <property type="entry name" value="Acyl_CoA_acyltransferase"/>
</dbReference>
<evidence type="ECO:0000259" key="2">
    <source>
        <dbReference type="PROSITE" id="PS51186"/>
    </source>
</evidence>
<dbReference type="GO" id="GO:0016746">
    <property type="term" value="F:acyltransferase activity"/>
    <property type="evidence" value="ECO:0007669"/>
    <property type="project" value="UniProtKB-KW"/>
</dbReference>
<keyword evidence="3" id="KW-0808">Transferase</keyword>
<dbReference type="InterPro" id="IPR000182">
    <property type="entry name" value="GNAT_dom"/>
</dbReference>
<comment type="caution">
    <text evidence="3">The sequence shown here is derived from an EMBL/GenBank/DDBJ whole genome shotgun (WGS) entry which is preliminary data.</text>
</comment>
<dbReference type="EMBL" id="JBHXCV010000001">
    <property type="protein sequence ID" value="MFD6792076.1"/>
    <property type="molecule type" value="Genomic_DNA"/>
</dbReference>
<dbReference type="Proteomes" id="UP001598673">
    <property type="component" value="Unassembled WGS sequence"/>
</dbReference>
<dbReference type="EC" id="2.3.1.-" evidence="3"/>
<gene>
    <name evidence="3" type="ORF">ACFWGY_01920</name>
</gene>
<feature type="region of interest" description="Disordered" evidence="1">
    <location>
        <begin position="157"/>
        <end position="194"/>
    </location>
</feature>
<dbReference type="RefSeq" id="WP_258936364.1">
    <property type="nucleotide sequence ID" value="NZ_JANBBF010000009.1"/>
</dbReference>
<sequence>MSRRIVGVTLDNLEQLPQHCRRCVYWELAPHLKQQAEEFGETEVEKEAWVSGVLLEWGSCGRIVYSGRLPVGFVLYAPPNAVPRSDAFPTSPPSPDAVLLTAFHILPEFRGSGLGRMLVQAVAKDLTRRGVKAIEAFGDAGPEEPEAEAQGAGIAFSGAESSGMGSPSTASSGAESSGTASSGAGTSGGGASGGVGDGDGHSCVVPAAFLQSVGFKTVRPHPRWPRLRLELRSSISWKEDVEAALEKLLGEVTMTTATSSSSRA</sequence>
<dbReference type="PROSITE" id="PS51186">
    <property type="entry name" value="GNAT"/>
    <property type="match status" value="1"/>
</dbReference>
<feature type="domain" description="N-acetyltransferase" evidence="2">
    <location>
        <begin position="23"/>
        <end position="232"/>
    </location>
</feature>